<proteinExistence type="predicted"/>
<organism evidence="1 2">
    <name type="scientific">Theobroma cacao</name>
    <name type="common">Cacao</name>
    <name type="synonym">Cocoa</name>
    <dbReference type="NCBI Taxonomy" id="3641"/>
    <lineage>
        <taxon>Eukaryota</taxon>
        <taxon>Viridiplantae</taxon>
        <taxon>Streptophyta</taxon>
        <taxon>Embryophyta</taxon>
        <taxon>Tracheophyta</taxon>
        <taxon>Spermatophyta</taxon>
        <taxon>Magnoliopsida</taxon>
        <taxon>eudicotyledons</taxon>
        <taxon>Gunneridae</taxon>
        <taxon>Pentapetalae</taxon>
        <taxon>rosids</taxon>
        <taxon>malvids</taxon>
        <taxon>Malvales</taxon>
        <taxon>Malvaceae</taxon>
        <taxon>Byttnerioideae</taxon>
        <taxon>Theobroma</taxon>
    </lineage>
</organism>
<dbReference type="AlphaFoldDB" id="A0A061G473"/>
<sequence length="100" mass="11123">MEGFDLESTLHRMNMFRQEQRKSMANTLAAQQFHGEYRRSGSRTSTWLLTDNHGSESIVAPHIKSTITSTTSTTGPFPSPLLSPISRNSLVGCFKSGFTK</sequence>
<dbReference type="HOGENOM" id="CLU_2311258_0_0_1"/>
<dbReference type="Proteomes" id="UP000026915">
    <property type="component" value="Chromosome 3"/>
</dbReference>
<reference evidence="1 2" key="1">
    <citation type="journal article" date="2013" name="Genome Biol.">
        <title>The genome sequence of the most widely cultivated cacao type and its use to identify candidate genes regulating pod color.</title>
        <authorList>
            <person name="Motamayor J.C."/>
            <person name="Mockaitis K."/>
            <person name="Schmutz J."/>
            <person name="Haiminen N."/>
            <person name="Iii D.L."/>
            <person name="Cornejo O."/>
            <person name="Findley S.D."/>
            <person name="Zheng P."/>
            <person name="Utro F."/>
            <person name="Royaert S."/>
            <person name="Saski C."/>
            <person name="Jenkins J."/>
            <person name="Podicheti R."/>
            <person name="Zhao M."/>
            <person name="Scheffler B.E."/>
            <person name="Stack J.C."/>
            <person name="Feltus F.A."/>
            <person name="Mustiga G.M."/>
            <person name="Amores F."/>
            <person name="Phillips W."/>
            <person name="Marelli J.P."/>
            <person name="May G.D."/>
            <person name="Shapiro H."/>
            <person name="Ma J."/>
            <person name="Bustamante C.D."/>
            <person name="Schnell R.J."/>
            <person name="Main D."/>
            <person name="Gilbert D."/>
            <person name="Parida L."/>
            <person name="Kuhn D.N."/>
        </authorList>
    </citation>
    <scope>NUCLEOTIDE SEQUENCE [LARGE SCALE GENOMIC DNA]</scope>
    <source>
        <strain evidence="2">cv. Matina 1-6</strain>
    </source>
</reference>
<dbReference type="EMBL" id="CM001881">
    <property type="protein sequence ID" value="EOY24173.1"/>
    <property type="molecule type" value="Genomic_DNA"/>
</dbReference>
<name>A0A061G473_THECC</name>
<keyword evidence="2" id="KW-1185">Reference proteome</keyword>
<gene>
    <name evidence="1" type="ORF">TCM_015846</name>
</gene>
<dbReference type="Gramene" id="EOY24173">
    <property type="protein sequence ID" value="EOY24173"/>
    <property type="gene ID" value="TCM_015846"/>
</dbReference>
<evidence type="ECO:0000313" key="1">
    <source>
        <dbReference type="EMBL" id="EOY24173.1"/>
    </source>
</evidence>
<protein>
    <submittedName>
        <fullName evidence="1">Uncharacterized protein</fullName>
    </submittedName>
</protein>
<accession>A0A061G473</accession>
<evidence type="ECO:0000313" key="2">
    <source>
        <dbReference type="Proteomes" id="UP000026915"/>
    </source>
</evidence>
<dbReference type="InParanoid" id="A0A061G473"/>